<evidence type="ECO:0000313" key="7">
    <source>
        <dbReference type="Proteomes" id="UP000179769"/>
    </source>
</evidence>
<evidence type="ECO:0000259" key="5">
    <source>
        <dbReference type="SMART" id="SM00822"/>
    </source>
</evidence>
<dbReference type="CDD" id="cd05233">
    <property type="entry name" value="SDR_c"/>
    <property type="match status" value="1"/>
</dbReference>
<evidence type="ECO:0000256" key="1">
    <source>
        <dbReference type="ARBA" id="ARBA00006484"/>
    </source>
</evidence>
<sequence length="316" mass="32421">MTKDHRGARPPGRRSLLAGAAGLVTTVAAATAVPVGVAAAAPAPAPTPAPAPNPAPARRFAGKVVLVTGATSGIGRAAAIAFAREGAKVGFCGRREELGRRVEAEIRAAGGEATYTRADVRDPAQVESFVAGVADQYGRLDVALNNAGTQIVKPLHEMTVEEWDDTAHTNTRGVFLAIKYEVPPMRESGGGVILVTGSANEFASRPGLGAYSASKGGVTGLVRTAALDYGQDNIRVAALSPGTTDTGLVDRRRPPNITDEQWAAGKAQYGADNVDALRRMARPEEMAAAALALASPDMSFLTGTSVIVDGGMLAGL</sequence>
<evidence type="ECO:0000313" key="6">
    <source>
        <dbReference type="EMBL" id="OHV27452.1"/>
    </source>
</evidence>
<dbReference type="PRINTS" id="PR00081">
    <property type="entry name" value="GDHRDH"/>
</dbReference>
<dbReference type="AlphaFoldDB" id="A0A1S1Q2W0"/>
<dbReference type="PROSITE" id="PS51318">
    <property type="entry name" value="TAT"/>
    <property type="match status" value="1"/>
</dbReference>
<dbReference type="InterPro" id="IPR057326">
    <property type="entry name" value="KR_dom"/>
</dbReference>
<dbReference type="InterPro" id="IPR002347">
    <property type="entry name" value="SDR_fam"/>
</dbReference>
<evidence type="ECO:0000256" key="3">
    <source>
        <dbReference type="ARBA" id="ARBA00023027"/>
    </source>
</evidence>
<dbReference type="RefSeq" id="WP_071064769.1">
    <property type="nucleotide sequence ID" value="NZ_MAXA01000222.1"/>
</dbReference>
<dbReference type="InterPro" id="IPR020904">
    <property type="entry name" value="Sc_DH/Rdtase_CS"/>
</dbReference>
<keyword evidence="3" id="KW-0520">NAD</keyword>
<name>A0A1S1Q2W0_9ACTN</name>
<evidence type="ECO:0000256" key="2">
    <source>
        <dbReference type="ARBA" id="ARBA00023002"/>
    </source>
</evidence>
<gene>
    <name evidence="6" type="ORF">BBK14_20490</name>
</gene>
<dbReference type="Gene3D" id="3.40.50.720">
    <property type="entry name" value="NAD(P)-binding Rossmann-like Domain"/>
    <property type="match status" value="1"/>
</dbReference>
<dbReference type="PANTHER" id="PTHR24321:SF8">
    <property type="entry name" value="ESTRADIOL 17-BETA-DEHYDROGENASE 8-RELATED"/>
    <property type="match status" value="1"/>
</dbReference>
<dbReference type="Pfam" id="PF13561">
    <property type="entry name" value="adh_short_C2"/>
    <property type="match status" value="1"/>
</dbReference>
<dbReference type="InterPro" id="IPR006311">
    <property type="entry name" value="TAT_signal"/>
</dbReference>
<evidence type="ECO:0000256" key="4">
    <source>
        <dbReference type="SAM" id="SignalP"/>
    </source>
</evidence>
<dbReference type="SUPFAM" id="SSF51735">
    <property type="entry name" value="NAD(P)-binding Rossmann-fold domains"/>
    <property type="match status" value="1"/>
</dbReference>
<dbReference type="GO" id="GO:0016491">
    <property type="term" value="F:oxidoreductase activity"/>
    <property type="evidence" value="ECO:0007669"/>
    <property type="project" value="UniProtKB-KW"/>
</dbReference>
<dbReference type="OrthoDB" id="7064009at2"/>
<comment type="similarity">
    <text evidence="1">Belongs to the short-chain dehydrogenases/reductases (SDR) family.</text>
</comment>
<dbReference type="EMBL" id="MAXA01000222">
    <property type="protein sequence ID" value="OHV27452.1"/>
    <property type="molecule type" value="Genomic_DNA"/>
</dbReference>
<dbReference type="PROSITE" id="PS00061">
    <property type="entry name" value="ADH_SHORT"/>
    <property type="match status" value="1"/>
</dbReference>
<dbReference type="PRINTS" id="PR00080">
    <property type="entry name" value="SDRFAMILY"/>
</dbReference>
<dbReference type="PANTHER" id="PTHR24321">
    <property type="entry name" value="DEHYDROGENASES, SHORT CHAIN"/>
    <property type="match status" value="1"/>
</dbReference>
<proteinExistence type="inferred from homology"/>
<accession>A0A1S1Q2W0</accession>
<keyword evidence="2" id="KW-0560">Oxidoreductase</keyword>
<dbReference type="Proteomes" id="UP000179769">
    <property type="component" value="Unassembled WGS sequence"/>
</dbReference>
<feature type="chain" id="PRO_5039715011" evidence="4">
    <location>
        <begin position="33"/>
        <end position="316"/>
    </location>
</feature>
<keyword evidence="7" id="KW-1185">Reference proteome</keyword>
<dbReference type="InterPro" id="IPR036291">
    <property type="entry name" value="NAD(P)-bd_dom_sf"/>
</dbReference>
<organism evidence="6 7">
    <name type="scientific">Parafrankia soli</name>
    <dbReference type="NCBI Taxonomy" id="2599596"/>
    <lineage>
        <taxon>Bacteria</taxon>
        <taxon>Bacillati</taxon>
        <taxon>Actinomycetota</taxon>
        <taxon>Actinomycetes</taxon>
        <taxon>Frankiales</taxon>
        <taxon>Frankiaceae</taxon>
        <taxon>Parafrankia</taxon>
    </lineage>
</organism>
<protein>
    <submittedName>
        <fullName evidence="6">Oxidoreductase</fullName>
    </submittedName>
</protein>
<keyword evidence="4" id="KW-0732">Signal</keyword>
<feature type="signal peptide" evidence="4">
    <location>
        <begin position="1"/>
        <end position="32"/>
    </location>
</feature>
<feature type="domain" description="Ketoreductase" evidence="5">
    <location>
        <begin position="63"/>
        <end position="260"/>
    </location>
</feature>
<comment type="caution">
    <text evidence="6">The sequence shown here is derived from an EMBL/GenBank/DDBJ whole genome shotgun (WGS) entry which is preliminary data.</text>
</comment>
<dbReference type="FunFam" id="3.40.50.720:FF:000084">
    <property type="entry name" value="Short-chain dehydrogenase reductase"/>
    <property type="match status" value="1"/>
</dbReference>
<reference evidence="7" key="1">
    <citation type="submission" date="2016-07" db="EMBL/GenBank/DDBJ databases">
        <title>Frankia sp. NRRL B-16219 Genome sequencing.</title>
        <authorList>
            <person name="Ghodhbane-Gtari F."/>
            <person name="Swanson E."/>
            <person name="Gueddou A."/>
            <person name="Louati M."/>
            <person name="Nouioui I."/>
            <person name="Hezbri K."/>
            <person name="Abebe-Akele F."/>
            <person name="Simpson S."/>
            <person name="Morris K."/>
            <person name="Thomas K."/>
            <person name="Gtari M."/>
            <person name="Tisa L.S."/>
        </authorList>
    </citation>
    <scope>NUCLEOTIDE SEQUENCE [LARGE SCALE GENOMIC DNA]</scope>
    <source>
        <strain evidence="7">NRRL B-16219</strain>
    </source>
</reference>
<dbReference type="SMART" id="SM00822">
    <property type="entry name" value="PKS_KR"/>
    <property type="match status" value="1"/>
</dbReference>